<sequence>MLQRGLTAARSCYTRPLPYISSASCKHNAVGQTRSATSASTLVNKLDDLTKRLVKLQGQATSPTRLNPSPQLTARVGAQKQIERLVPPVKAWAAPDSLEKSQFFGNPTATLLDDSGFMQYDDLRPGAYIEIRRNFVPTQGILVDLVTTDGRIHAVTLTSGGEYWVHLPEDIMFVIPGVIDTNLVLAAGNQVMPQTETQRASRLKVVRLCREIQRRIGGVYNEVGRNINRLYPIVSSSDPTQWAQLTVKEATALVDSREDPPAILLCAVHRHLMDRSLHFLAQPAAHRIFHTFDVRPRGDIELIALINEWIVSKSPQFESFVKKAKDIIRKTSAHRKIKDFGASTLVPKEDLGPLPTFDSNDRKFISFLLKAIKQKRSIQHDVYRVAAIIKAIGLKDEEVGASTIHTLLIDMGVLPPWDDPMVRDRHMVINPDDIAPKGALSSTAVVKKKDELASQRHDFGDLPVYVIDEASAEELDDGISIEPAPGHPNASWVHIHIADPTIYISPKSASAKLTETLFQTQYLVQCTIPCVSAFVRDQMSLQVASMDRPLEVMTFSALIDHTGKILEYKVRAALIRNVQKCTYSDVNYSLGVRVQQTINPFVTEQTETPIKILGPDQSRDLAELHKISRALREERFQSGVISFTIPSPTVTLRTKMPGLFDPTGITEPRIYQGMPGVKFSVSPQYHEGTASNSLVAEFMIVANRLASKFLKSHNAPGVRRSGPKVIEPSPGVIDSLLPLRDEYCAVDFIVALKHGLIQGAAQYTSTPEEHWSLGVSASDGYCRATSPLRRYVDMVNHWQIKHILAGKSVKNLPFTQKYIDEACVGWSYKERRMHRAEKNQRTYWALKYMQRWLSDHKQRNKKNPRPALFKCVVVGLIKFDGLRRSWYAPVRLPNLAMNALLYGDFGIHNLPAIGTEFPHCRVEEINLTIAPTLVMKVAS</sequence>
<accession>A0A164VIG6</accession>
<dbReference type="GO" id="GO:0006402">
    <property type="term" value="P:mRNA catabolic process"/>
    <property type="evidence" value="ECO:0007669"/>
    <property type="project" value="TreeGrafter"/>
</dbReference>
<dbReference type="InterPro" id="IPR012340">
    <property type="entry name" value="NA-bd_OB-fold"/>
</dbReference>
<dbReference type="GO" id="GO:0000175">
    <property type="term" value="F:3'-5'-RNA exonuclease activity"/>
    <property type="evidence" value="ECO:0007669"/>
    <property type="project" value="TreeGrafter"/>
</dbReference>
<organism evidence="2 3">
    <name type="scientific">Sistotremastrum niveocremeum HHB9708</name>
    <dbReference type="NCBI Taxonomy" id="1314777"/>
    <lineage>
        <taxon>Eukaryota</taxon>
        <taxon>Fungi</taxon>
        <taxon>Dikarya</taxon>
        <taxon>Basidiomycota</taxon>
        <taxon>Agaricomycotina</taxon>
        <taxon>Agaricomycetes</taxon>
        <taxon>Sistotremastrales</taxon>
        <taxon>Sistotremastraceae</taxon>
        <taxon>Sertulicium</taxon>
        <taxon>Sertulicium niveocremeum</taxon>
    </lineage>
</organism>
<reference evidence="2 3" key="1">
    <citation type="journal article" date="2016" name="Mol. Biol. Evol.">
        <title>Comparative Genomics of Early-Diverging Mushroom-Forming Fungi Provides Insights into the Origins of Lignocellulose Decay Capabilities.</title>
        <authorList>
            <person name="Nagy L.G."/>
            <person name="Riley R."/>
            <person name="Tritt A."/>
            <person name="Adam C."/>
            <person name="Daum C."/>
            <person name="Floudas D."/>
            <person name="Sun H."/>
            <person name="Yadav J.S."/>
            <person name="Pangilinan J."/>
            <person name="Larsson K.H."/>
            <person name="Matsuura K."/>
            <person name="Barry K."/>
            <person name="Labutti K."/>
            <person name="Kuo R."/>
            <person name="Ohm R.A."/>
            <person name="Bhattacharya S.S."/>
            <person name="Shirouzu T."/>
            <person name="Yoshinaga Y."/>
            <person name="Martin F.M."/>
            <person name="Grigoriev I.V."/>
            <person name="Hibbett D.S."/>
        </authorList>
    </citation>
    <scope>NUCLEOTIDE SEQUENCE [LARGE SCALE GENOMIC DNA]</scope>
    <source>
        <strain evidence="2 3">HHB9708</strain>
    </source>
</reference>
<dbReference type="InterPro" id="IPR050180">
    <property type="entry name" value="RNR_Ribonuclease"/>
</dbReference>
<evidence type="ECO:0000313" key="2">
    <source>
        <dbReference type="EMBL" id="KZS94190.1"/>
    </source>
</evidence>
<keyword evidence="3" id="KW-1185">Reference proteome</keyword>
<gene>
    <name evidence="2" type="ORF">SISNIDRAFT_485112</name>
</gene>
<name>A0A164VIG6_9AGAM</name>
<evidence type="ECO:0000259" key="1">
    <source>
        <dbReference type="SMART" id="SM00955"/>
    </source>
</evidence>
<proteinExistence type="predicted"/>
<dbReference type="STRING" id="1314777.A0A164VIG6"/>
<dbReference type="SUPFAM" id="SSF50249">
    <property type="entry name" value="Nucleic acid-binding proteins"/>
    <property type="match status" value="1"/>
</dbReference>
<protein>
    <submittedName>
        <fullName evidence="2">RNB-domain-containing protein</fullName>
    </submittedName>
</protein>
<dbReference type="SMART" id="SM00955">
    <property type="entry name" value="RNB"/>
    <property type="match status" value="1"/>
</dbReference>
<dbReference type="EMBL" id="KV419405">
    <property type="protein sequence ID" value="KZS94190.1"/>
    <property type="molecule type" value="Genomic_DNA"/>
</dbReference>
<dbReference type="PANTHER" id="PTHR23355">
    <property type="entry name" value="RIBONUCLEASE"/>
    <property type="match status" value="1"/>
</dbReference>
<evidence type="ECO:0000313" key="3">
    <source>
        <dbReference type="Proteomes" id="UP000076722"/>
    </source>
</evidence>
<dbReference type="PANTHER" id="PTHR23355:SF65">
    <property type="entry name" value="EXORIBONUCLEASE CYT-4, PUTATIVE (AFU_ORTHOLOGUE AFUA_7G01550)-RELATED"/>
    <property type="match status" value="1"/>
</dbReference>
<dbReference type="AlphaFoldDB" id="A0A164VIG6"/>
<dbReference type="GO" id="GO:0000932">
    <property type="term" value="C:P-body"/>
    <property type="evidence" value="ECO:0007669"/>
    <property type="project" value="TreeGrafter"/>
</dbReference>
<feature type="domain" description="RNB" evidence="1">
    <location>
        <begin position="456"/>
        <end position="806"/>
    </location>
</feature>
<dbReference type="Proteomes" id="UP000076722">
    <property type="component" value="Unassembled WGS sequence"/>
</dbReference>
<dbReference type="Pfam" id="PF00773">
    <property type="entry name" value="RNB"/>
    <property type="match status" value="1"/>
</dbReference>
<dbReference type="GO" id="GO:0003723">
    <property type="term" value="F:RNA binding"/>
    <property type="evidence" value="ECO:0007669"/>
    <property type="project" value="InterPro"/>
</dbReference>
<dbReference type="InterPro" id="IPR001900">
    <property type="entry name" value="RNase_II/R"/>
</dbReference>
<dbReference type="OrthoDB" id="2285229at2759"/>